<dbReference type="PANTHER" id="PTHR42973">
    <property type="entry name" value="BINDING OXIDOREDUCTASE, PUTATIVE (AFU_ORTHOLOGUE AFUA_1G17690)-RELATED"/>
    <property type="match status" value="1"/>
</dbReference>
<dbReference type="EMBL" id="JBHUDM010000002">
    <property type="protein sequence ID" value="MFD1642377.1"/>
    <property type="molecule type" value="Genomic_DNA"/>
</dbReference>
<evidence type="ECO:0000256" key="1">
    <source>
        <dbReference type="ARBA" id="ARBA00001974"/>
    </source>
</evidence>
<dbReference type="InterPro" id="IPR006093">
    <property type="entry name" value="Oxy_OxRdtase_FAD_BS"/>
</dbReference>
<evidence type="ECO:0000259" key="7">
    <source>
        <dbReference type="PROSITE" id="PS51387"/>
    </source>
</evidence>
<reference evidence="8 9" key="1">
    <citation type="journal article" date="2019" name="Int. J. Syst. Evol. Microbiol.">
        <title>The Global Catalogue of Microorganisms (GCM) 10K type strain sequencing project: providing services to taxonomists for standard genome sequencing and annotation.</title>
        <authorList>
            <consortium name="The Broad Institute Genomics Platform"/>
            <consortium name="The Broad Institute Genome Sequencing Center for Infectious Disease"/>
            <person name="Wu L."/>
            <person name="Ma J."/>
        </authorList>
    </citation>
    <scope>NUCLEOTIDE SEQUENCE [LARGE SCALE GENOMIC DNA]</scope>
    <source>
        <strain evidence="8 9">CGMCC 1.10593</strain>
    </source>
</reference>
<gene>
    <name evidence="8" type="ORF">ACFSBW_10885</name>
</gene>
<keyword evidence="4" id="KW-0274">FAD</keyword>
<dbReference type="PROSITE" id="PS00862">
    <property type="entry name" value="OX2_COVAL_FAD"/>
    <property type="match status" value="1"/>
</dbReference>
<comment type="cofactor">
    <cofactor evidence="1">
        <name>FAD</name>
        <dbReference type="ChEBI" id="CHEBI:57692"/>
    </cofactor>
</comment>
<name>A0ABD6D8H1_9EURY</name>
<dbReference type="InterPro" id="IPR006094">
    <property type="entry name" value="Oxid_FAD_bind_N"/>
</dbReference>
<dbReference type="Pfam" id="PF08031">
    <property type="entry name" value="BBE"/>
    <property type="match status" value="1"/>
</dbReference>
<protein>
    <submittedName>
        <fullName evidence="8">FAD-binding oxidoreductase</fullName>
    </submittedName>
</protein>
<dbReference type="PROSITE" id="PS51387">
    <property type="entry name" value="FAD_PCMH"/>
    <property type="match status" value="1"/>
</dbReference>
<dbReference type="InterPro" id="IPR016169">
    <property type="entry name" value="FAD-bd_PCMH_sub2"/>
</dbReference>
<evidence type="ECO:0000256" key="5">
    <source>
        <dbReference type="ARBA" id="ARBA00023002"/>
    </source>
</evidence>
<dbReference type="SUPFAM" id="SSF56176">
    <property type="entry name" value="FAD-binding/transporter-associated domain-like"/>
    <property type="match status" value="1"/>
</dbReference>
<dbReference type="Gene3D" id="3.30.43.10">
    <property type="entry name" value="Uridine Diphospho-n-acetylenolpyruvylglucosamine Reductase, domain 2"/>
    <property type="match status" value="1"/>
</dbReference>
<evidence type="ECO:0000256" key="4">
    <source>
        <dbReference type="ARBA" id="ARBA00022827"/>
    </source>
</evidence>
<evidence type="ECO:0000256" key="3">
    <source>
        <dbReference type="ARBA" id="ARBA00022630"/>
    </source>
</evidence>
<keyword evidence="5" id="KW-0560">Oxidoreductase</keyword>
<keyword evidence="3" id="KW-0285">Flavoprotein</keyword>
<dbReference type="InterPro" id="IPR012951">
    <property type="entry name" value="BBE"/>
</dbReference>
<sequence length="486" mass="52814">MSRTAPTPNSDSESTVTTLRTGFRGDLILPDDEDYDDARAVWNGMIDKYPAVIARCAGVSDVMAAVDFGREQELPVAVRGGGHHIAGNAVCDDGIVVDCSQMRSVVVDPKARTARVEAGALLADVDHETQAFGLAVPTGINSTTGIAGLTLGGGGGWLSRKYGMTIDNLRSVDLVTADGEFVHASEETNPDLFWAVRGGSGNFGVVTNFEFDLHPVGPEVLCGPLVYAHEDAREVMRFVRDFNRESPEDCVVWLVLRKAPPLPFLDESVHGTNVLILVAFYAGEMVDGEAVLAPLREFGTPIADAITPHQYTEFQQSFDPLLEPGARNYWKSHNFAELSDEAIDIAVDYAADLPTELSEIFFGQIGGATERVDPEAMAYPHRETRYMMNVHTRWEDPAMDDDCIQWARKFFAEMAPHATGGVYVNFISEADGEESLAYRDNYARLAELKAKYDPDNVFRVNQNVEPAPAADGGNGEPATDGGVDSA</sequence>
<evidence type="ECO:0000256" key="6">
    <source>
        <dbReference type="SAM" id="MobiDB-lite"/>
    </source>
</evidence>
<comment type="caution">
    <text evidence="8">The sequence shown here is derived from an EMBL/GenBank/DDBJ whole genome shotgun (WGS) entry which is preliminary data.</text>
</comment>
<dbReference type="InterPro" id="IPR016167">
    <property type="entry name" value="FAD-bd_PCMH_sub1"/>
</dbReference>
<comment type="similarity">
    <text evidence="2">Belongs to the oxygen-dependent FAD-linked oxidoreductase family.</text>
</comment>
<evidence type="ECO:0000313" key="8">
    <source>
        <dbReference type="EMBL" id="MFD1642377.1"/>
    </source>
</evidence>
<dbReference type="GO" id="GO:0016491">
    <property type="term" value="F:oxidoreductase activity"/>
    <property type="evidence" value="ECO:0007669"/>
    <property type="project" value="UniProtKB-KW"/>
</dbReference>
<dbReference type="InterPro" id="IPR050416">
    <property type="entry name" value="FAD-linked_Oxidoreductase"/>
</dbReference>
<accession>A0ABD6D8H1</accession>
<organism evidence="8 9">
    <name type="scientific">Halohasta litorea</name>
    <dbReference type="NCBI Taxonomy" id="869891"/>
    <lineage>
        <taxon>Archaea</taxon>
        <taxon>Methanobacteriati</taxon>
        <taxon>Methanobacteriota</taxon>
        <taxon>Stenosarchaea group</taxon>
        <taxon>Halobacteria</taxon>
        <taxon>Halobacteriales</taxon>
        <taxon>Haloferacaceae</taxon>
        <taxon>Halohasta</taxon>
    </lineage>
</organism>
<dbReference type="InterPro" id="IPR036318">
    <property type="entry name" value="FAD-bd_PCMH-like_sf"/>
</dbReference>
<dbReference type="InterPro" id="IPR016166">
    <property type="entry name" value="FAD-bd_PCMH"/>
</dbReference>
<dbReference type="AlphaFoldDB" id="A0ABD6D8H1"/>
<dbReference type="Pfam" id="PF01565">
    <property type="entry name" value="FAD_binding_4"/>
    <property type="match status" value="1"/>
</dbReference>
<dbReference type="Gene3D" id="3.30.465.10">
    <property type="match status" value="1"/>
</dbReference>
<proteinExistence type="inferred from homology"/>
<dbReference type="Gene3D" id="3.40.462.20">
    <property type="match status" value="1"/>
</dbReference>
<evidence type="ECO:0000313" key="9">
    <source>
        <dbReference type="Proteomes" id="UP001597052"/>
    </source>
</evidence>
<dbReference type="RefSeq" id="WP_256395253.1">
    <property type="nucleotide sequence ID" value="NZ_JANHDJ010000002.1"/>
</dbReference>
<feature type="domain" description="FAD-binding PCMH-type" evidence="7">
    <location>
        <begin position="45"/>
        <end position="216"/>
    </location>
</feature>
<feature type="region of interest" description="Disordered" evidence="6">
    <location>
        <begin position="464"/>
        <end position="486"/>
    </location>
</feature>
<keyword evidence="9" id="KW-1185">Reference proteome</keyword>
<dbReference type="PANTHER" id="PTHR42973:SF39">
    <property type="entry name" value="FAD-BINDING PCMH-TYPE DOMAIN-CONTAINING PROTEIN"/>
    <property type="match status" value="1"/>
</dbReference>
<evidence type="ECO:0000256" key="2">
    <source>
        <dbReference type="ARBA" id="ARBA00005466"/>
    </source>
</evidence>
<dbReference type="Proteomes" id="UP001597052">
    <property type="component" value="Unassembled WGS sequence"/>
</dbReference>